<dbReference type="EMBL" id="CP076448">
    <property type="protein sequence ID" value="QXM25044.1"/>
    <property type="molecule type" value="Genomic_DNA"/>
</dbReference>
<dbReference type="PANTHER" id="PTHR43081">
    <property type="entry name" value="ADENYLATE CYCLASE, TERMINAL-DIFFERENTIATION SPECIFIC-RELATED"/>
    <property type="match status" value="1"/>
</dbReference>
<reference evidence="2" key="1">
    <citation type="submission" date="2021-06" db="EMBL/GenBank/DDBJ databases">
        <title>Elioraea tepida, sp. nov., a moderately thermophilic aerobic anoxygenic phototrophic bacterium isolated from an alkaline siliceous hot spring mat community in Yellowstone National Park, WY, USA.</title>
        <authorList>
            <person name="Saini M.K."/>
            <person name="Yoshida S."/>
            <person name="Sebastian A."/>
            <person name="Hirose S."/>
            <person name="Hara E."/>
            <person name="Tamaki H."/>
            <person name="Soulier N.T."/>
            <person name="Albert I."/>
            <person name="Hanada S."/>
            <person name="Bryant D.A."/>
            <person name="Tank M."/>
        </authorList>
    </citation>
    <scope>NUCLEOTIDE SEQUENCE</scope>
    <source>
        <strain evidence="2">MS-P2</strain>
    </source>
</reference>
<dbReference type="RefSeq" id="WP_218286100.1">
    <property type="nucleotide sequence ID" value="NZ_CP076448.1"/>
</dbReference>
<dbReference type="GO" id="GO:0009975">
    <property type="term" value="F:cyclase activity"/>
    <property type="evidence" value="ECO:0007669"/>
    <property type="project" value="UniProtKB-ARBA"/>
</dbReference>
<sequence>MDRARPARRVAAVMLADLAGYSRMVVEDEVGTLARVAAVMASIARPAIARHGGRMVRGTGDGFLAEFPSAVEAVACAAAIQETMAAEAARTPPGRKLLFRNGVNRGDIIAGEDGEIFGDGVNLAARLEPLAEPGGIAISAKVHAEVKGRQPLAWIDAGERVLKNIPEPVRVFFARGAGVAEAEPAPRPRARLAVLPFAGANVLAPGLSWLTAAAVARARRLAVTSTAEAEAFARDPSSLRRQAAAAGLRAVLEGEVVRTGDAVTLSALLVDPRTGNHLAAFRETSDAASLAELPGRLAAAIAERANEADPLASTVPTRNPFAFASLLRALGSRDPEAAMEALEAAIGEDPGCALALALLAHAHALRAEVDPVSLRDAEALATRALSLDTVNARTLACAAAALARAGSDRAQHAAALAASVAQGDGEAQAVLRAAGLLGGQAQGPGVAAAPDDVGNA</sequence>
<dbReference type="GO" id="GO:0016849">
    <property type="term" value="F:phosphorus-oxygen lyase activity"/>
    <property type="evidence" value="ECO:0007669"/>
    <property type="project" value="UniProtKB-ARBA"/>
</dbReference>
<dbReference type="PANTHER" id="PTHR43081:SF19">
    <property type="entry name" value="PH-SENSITIVE ADENYLATE CYCLASE RV1264"/>
    <property type="match status" value="1"/>
</dbReference>
<dbReference type="InterPro" id="IPR001054">
    <property type="entry name" value="A/G_cyclase"/>
</dbReference>
<dbReference type="InterPro" id="IPR050697">
    <property type="entry name" value="Adenylyl/Guanylyl_Cyclase_3/4"/>
</dbReference>
<dbReference type="GO" id="GO:0006171">
    <property type="term" value="P:cAMP biosynthetic process"/>
    <property type="evidence" value="ECO:0007669"/>
    <property type="project" value="TreeGrafter"/>
</dbReference>
<dbReference type="AlphaFoldDB" id="A0A975YJU2"/>
<keyword evidence="3" id="KW-1185">Reference proteome</keyword>
<dbReference type="Proteomes" id="UP000694001">
    <property type="component" value="Chromosome"/>
</dbReference>
<accession>A0A975YJU2</accession>
<dbReference type="GO" id="GO:0035556">
    <property type="term" value="P:intracellular signal transduction"/>
    <property type="evidence" value="ECO:0007669"/>
    <property type="project" value="InterPro"/>
</dbReference>
<proteinExistence type="predicted"/>
<protein>
    <submittedName>
        <fullName evidence="2">Adenylate/guanylate cyclase domain-containing protein</fullName>
    </submittedName>
</protein>
<dbReference type="CDD" id="cd07302">
    <property type="entry name" value="CHD"/>
    <property type="match status" value="1"/>
</dbReference>
<feature type="domain" description="Guanylate cyclase" evidence="1">
    <location>
        <begin position="12"/>
        <end position="128"/>
    </location>
</feature>
<dbReference type="KEGG" id="elio:KO353_01965"/>
<evidence type="ECO:0000313" key="2">
    <source>
        <dbReference type="EMBL" id="QXM25044.1"/>
    </source>
</evidence>
<dbReference type="Pfam" id="PF00211">
    <property type="entry name" value="Guanylate_cyc"/>
    <property type="match status" value="1"/>
</dbReference>
<name>A0A975YJU2_9PROT</name>
<dbReference type="PROSITE" id="PS50125">
    <property type="entry name" value="GUANYLATE_CYCLASE_2"/>
    <property type="match status" value="1"/>
</dbReference>
<evidence type="ECO:0000313" key="3">
    <source>
        <dbReference type="Proteomes" id="UP000694001"/>
    </source>
</evidence>
<organism evidence="2 3">
    <name type="scientific">Elioraea tepida</name>
    <dbReference type="NCBI Taxonomy" id="2843330"/>
    <lineage>
        <taxon>Bacteria</taxon>
        <taxon>Pseudomonadati</taxon>
        <taxon>Pseudomonadota</taxon>
        <taxon>Alphaproteobacteria</taxon>
        <taxon>Acetobacterales</taxon>
        <taxon>Elioraeaceae</taxon>
        <taxon>Elioraea</taxon>
    </lineage>
</organism>
<gene>
    <name evidence="2" type="ORF">KO353_01965</name>
</gene>
<evidence type="ECO:0000259" key="1">
    <source>
        <dbReference type="PROSITE" id="PS50125"/>
    </source>
</evidence>